<protein>
    <submittedName>
        <fullName evidence="1">Uncharacterized protein</fullName>
    </submittedName>
</protein>
<evidence type="ECO:0000313" key="2">
    <source>
        <dbReference type="Proteomes" id="UP000821865"/>
    </source>
</evidence>
<sequence length="170" mass="19254">MDDPKVVFLHQLLDWLNTWRSKDLASGTLTKETHAALHQTTYALLEIASYCFNDRMGLSYALLGKLQTDSSEERFGQYRQLAGSQYHMSIRQLYEGENKLRLQSSLPVIPTSRGADGTWDDSWEDLRNQSKSSRSKWNVVVTADTLSKISDIIPVLVYAAGYAIHAALKR</sequence>
<keyword evidence="2" id="KW-1185">Reference proteome</keyword>
<name>A0ACB8E146_DERSI</name>
<reference evidence="1" key="1">
    <citation type="submission" date="2020-05" db="EMBL/GenBank/DDBJ databases">
        <title>Large-scale comparative analyses of tick genomes elucidate their genetic diversity and vector capacities.</title>
        <authorList>
            <person name="Jia N."/>
            <person name="Wang J."/>
            <person name="Shi W."/>
            <person name="Du L."/>
            <person name="Sun Y."/>
            <person name="Zhan W."/>
            <person name="Jiang J."/>
            <person name="Wang Q."/>
            <person name="Zhang B."/>
            <person name="Ji P."/>
            <person name="Sakyi L.B."/>
            <person name="Cui X."/>
            <person name="Yuan T."/>
            <person name="Jiang B."/>
            <person name="Yang W."/>
            <person name="Lam T.T.-Y."/>
            <person name="Chang Q."/>
            <person name="Ding S."/>
            <person name="Wang X."/>
            <person name="Zhu J."/>
            <person name="Ruan X."/>
            <person name="Zhao L."/>
            <person name="Wei J."/>
            <person name="Que T."/>
            <person name="Du C."/>
            <person name="Cheng J."/>
            <person name="Dai P."/>
            <person name="Han X."/>
            <person name="Huang E."/>
            <person name="Gao Y."/>
            <person name="Liu J."/>
            <person name="Shao H."/>
            <person name="Ye R."/>
            <person name="Li L."/>
            <person name="Wei W."/>
            <person name="Wang X."/>
            <person name="Wang C."/>
            <person name="Yang T."/>
            <person name="Huo Q."/>
            <person name="Li W."/>
            <person name="Guo W."/>
            <person name="Chen H."/>
            <person name="Zhou L."/>
            <person name="Ni X."/>
            <person name="Tian J."/>
            <person name="Zhou Y."/>
            <person name="Sheng Y."/>
            <person name="Liu T."/>
            <person name="Pan Y."/>
            <person name="Xia L."/>
            <person name="Li J."/>
            <person name="Zhao F."/>
            <person name="Cao W."/>
        </authorList>
    </citation>
    <scope>NUCLEOTIDE SEQUENCE</scope>
    <source>
        <strain evidence="1">Dsil-2018</strain>
    </source>
</reference>
<comment type="caution">
    <text evidence="1">The sequence shown here is derived from an EMBL/GenBank/DDBJ whole genome shotgun (WGS) entry which is preliminary data.</text>
</comment>
<dbReference type="EMBL" id="CM023470">
    <property type="protein sequence ID" value="KAH7980524.1"/>
    <property type="molecule type" value="Genomic_DNA"/>
</dbReference>
<proteinExistence type="predicted"/>
<gene>
    <name evidence="1" type="ORF">HPB49_016876</name>
</gene>
<organism evidence="1 2">
    <name type="scientific">Dermacentor silvarum</name>
    <name type="common">Tick</name>
    <dbReference type="NCBI Taxonomy" id="543639"/>
    <lineage>
        <taxon>Eukaryota</taxon>
        <taxon>Metazoa</taxon>
        <taxon>Ecdysozoa</taxon>
        <taxon>Arthropoda</taxon>
        <taxon>Chelicerata</taxon>
        <taxon>Arachnida</taxon>
        <taxon>Acari</taxon>
        <taxon>Parasitiformes</taxon>
        <taxon>Ixodida</taxon>
        <taxon>Ixodoidea</taxon>
        <taxon>Ixodidae</taxon>
        <taxon>Rhipicephalinae</taxon>
        <taxon>Dermacentor</taxon>
    </lineage>
</organism>
<evidence type="ECO:0000313" key="1">
    <source>
        <dbReference type="EMBL" id="KAH7980524.1"/>
    </source>
</evidence>
<accession>A0ACB8E146</accession>
<dbReference type="Proteomes" id="UP000821865">
    <property type="component" value="Chromosome 1"/>
</dbReference>